<feature type="domain" description="Glabrous enhancer-binding protein-like DBD" evidence="3">
    <location>
        <begin position="122"/>
        <end position="209"/>
    </location>
</feature>
<evidence type="ECO:0000313" key="4">
    <source>
        <dbReference type="EMBL" id="KAH9287546.1"/>
    </source>
</evidence>
<feature type="compositionally biased region" description="Polar residues" evidence="2">
    <location>
        <begin position="1"/>
        <end position="11"/>
    </location>
</feature>
<evidence type="ECO:0000259" key="3">
    <source>
        <dbReference type="Pfam" id="PF04504"/>
    </source>
</evidence>
<feature type="compositionally biased region" description="Basic and acidic residues" evidence="2">
    <location>
        <begin position="95"/>
        <end position="104"/>
    </location>
</feature>
<reference evidence="4 5" key="1">
    <citation type="journal article" date="2021" name="Nat. Plants">
        <title>The Taxus genome provides insights into paclitaxel biosynthesis.</title>
        <authorList>
            <person name="Xiong X."/>
            <person name="Gou J."/>
            <person name="Liao Q."/>
            <person name="Li Y."/>
            <person name="Zhou Q."/>
            <person name="Bi G."/>
            <person name="Li C."/>
            <person name="Du R."/>
            <person name="Wang X."/>
            <person name="Sun T."/>
            <person name="Guo L."/>
            <person name="Liang H."/>
            <person name="Lu P."/>
            <person name="Wu Y."/>
            <person name="Zhang Z."/>
            <person name="Ro D.K."/>
            <person name="Shang Y."/>
            <person name="Huang S."/>
            <person name="Yan J."/>
        </authorList>
    </citation>
    <scope>NUCLEOTIDE SEQUENCE [LARGE SCALE GENOMIC DNA]</scope>
    <source>
        <strain evidence="4">Ta-2019</strain>
    </source>
</reference>
<accession>A0AA38F347</accession>
<evidence type="ECO:0000256" key="1">
    <source>
        <dbReference type="ARBA" id="ARBA00010820"/>
    </source>
</evidence>
<feature type="compositionally biased region" description="Basic and acidic residues" evidence="2">
    <location>
        <begin position="73"/>
        <end position="82"/>
    </location>
</feature>
<dbReference type="Proteomes" id="UP000824469">
    <property type="component" value="Unassembled WGS sequence"/>
</dbReference>
<organism evidence="4 5">
    <name type="scientific">Taxus chinensis</name>
    <name type="common">Chinese yew</name>
    <name type="synonym">Taxus wallichiana var. chinensis</name>
    <dbReference type="NCBI Taxonomy" id="29808"/>
    <lineage>
        <taxon>Eukaryota</taxon>
        <taxon>Viridiplantae</taxon>
        <taxon>Streptophyta</taxon>
        <taxon>Embryophyta</taxon>
        <taxon>Tracheophyta</taxon>
        <taxon>Spermatophyta</taxon>
        <taxon>Pinopsida</taxon>
        <taxon>Pinidae</taxon>
        <taxon>Conifers II</taxon>
        <taxon>Cupressales</taxon>
        <taxon>Taxaceae</taxon>
        <taxon>Taxus</taxon>
    </lineage>
</organism>
<comment type="caution">
    <text evidence="4">The sequence shown here is derived from an EMBL/GenBank/DDBJ whole genome shotgun (WGS) entry which is preliminary data.</text>
</comment>
<feature type="compositionally biased region" description="Basic and acidic residues" evidence="2">
    <location>
        <begin position="257"/>
        <end position="276"/>
    </location>
</feature>
<proteinExistence type="inferred from homology"/>
<feature type="region of interest" description="Disordered" evidence="2">
    <location>
        <begin position="1"/>
        <end position="120"/>
    </location>
</feature>
<dbReference type="OMA" id="KNTIMIN"/>
<sequence length="452" mass="52048">MVIYDISTSSEDCMDENERRYDNLSTPSRKIPPLLAATARAATASPPNTPKPNQKNNISNPSKPSSSAKRPRGTQEKKDAEPSSKNSNAANMETTETKSMSEKKGKQKVVTKAGKSGKKSGMLWNREDELVFLRCLEQFSHGGKGIDKPMAPVYDHVRTMFNDRFSNDQIYNKYRGLRTKFNDKVKGENFSFNNPHDQTVYELSLKVWGNMKDEAASKPVEEVTKERKPDEVEEEKKKQNKKKKKNTKAEEEEEEEEAKKLLVEEEEEQVKRKSEYLKMSPKKRQFEEVEMSLRKGEEGDDDGDEEEEQDDDDDDDNDNDDDVEEEEQDGDGVPKQSKDYDNHNNGSRMSPGSDSKKLSKLLHNKNTIMINNFKLEILKENEDIFNHLKENAKEMVMEALQNYLPPLTNTEAEVFEQKWRGQREVEREAVVKHLSLLQEEFQMQTTKLHPPA</sequence>
<comment type="similarity">
    <text evidence="1">Belongs to the GeBP family.</text>
</comment>
<dbReference type="Pfam" id="PF04504">
    <property type="entry name" value="GeBP-like_DBD"/>
    <property type="match status" value="1"/>
</dbReference>
<gene>
    <name evidence="4" type="ORF">KI387_031663</name>
</gene>
<dbReference type="AlphaFoldDB" id="A0AA38F347"/>
<dbReference type="InterPro" id="IPR053932">
    <property type="entry name" value="GeBP-like_DBD"/>
</dbReference>
<feature type="compositionally biased region" description="Polar residues" evidence="2">
    <location>
        <begin position="83"/>
        <end position="94"/>
    </location>
</feature>
<dbReference type="PANTHER" id="PTHR31662">
    <property type="entry name" value="BNAANNG10740D PROTEIN-RELATED"/>
    <property type="match status" value="1"/>
</dbReference>
<dbReference type="GO" id="GO:0005634">
    <property type="term" value="C:nucleus"/>
    <property type="evidence" value="ECO:0007669"/>
    <property type="project" value="TreeGrafter"/>
</dbReference>
<keyword evidence="5" id="KW-1185">Reference proteome</keyword>
<evidence type="ECO:0000313" key="5">
    <source>
        <dbReference type="Proteomes" id="UP000824469"/>
    </source>
</evidence>
<dbReference type="PANTHER" id="PTHR31662:SF33">
    <property type="entry name" value="DNA-BINDING STOREKEEPER PROTEIN TRANSCRIPTIONAL REGULATOR-LIKE PROTEIN"/>
    <property type="match status" value="1"/>
</dbReference>
<evidence type="ECO:0000256" key="2">
    <source>
        <dbReference type="SAM" id="MobiDB-lite"/>
    </source>
</evidence>
<feature type="compositionally biased region" description="Polar residues" evidence="2">
    <location>
        <begin position="343"/>
        <end position="352"/>
    </location>
</feature>
<feature type="compositionally biased region" description="Acidic residues" evidence="2">
    <location>
        <begin position="298"/>
        <end position="330"/>
    </location>
</feature>
<dbReference type="EMBL" id="JAHRHJ020003813">
    <property type="protein sequence ID" value="KAH9287546.1"/>
    <property type="molecule type" value="Genomic_DNA"/>
</dbReference>
<feature type="compositionally biased region" description="Low complexity" evidence="2">
    <location>
        <begin position="32"/>
        <end position="68"/>
    </location>
</feature>
<name>A0AA38F347_TAXCH</name>
<dbReference type="InterPro" id="IPR007592">
    <property type="entry name" value="GEBP"/>
</dbReference>
<feature type="region of interest" description="Disordered" evidence="2">
    <location>
        <begin position="215"/>
        <end position="358"/>
    </location>
</feature>
<feature type="compositionally biased region" description="Basic and acidic residues" evidence="2">
    <location>
        <begin position="215"/>
        <end position="237"/>
    </location>
</feature>
<dbReference type="GO" id="GO:0006355">
    <property type="term" value="P:regulation of DNA-templated transcription"/>
    <property type="evidence" value="ECO:0007669"/>
    <property type="project" value="InterPro"/>
</dbReference>
<protein>
    <recommendedName>
        <fullName evidence="3">Glabrous enhancer-binding protein-like DBD domain-containing protein</fullName>
    </recommendedName>
</protein>
<feature type="compositionally biased region" description="Basic and acidic residues" evidence="2">
    <location>
        <begin position="284"/>
        <end position="297"/>
    </location>
</feature>
<feature type="non-terminal residue" evidence="4">
    <location>
        <position position="452"/>
    </location>
</feature>